<protein>
    <submittedName>
        <fullName evidence="1">Uncharacterized protein</fullName>
    </submittedName>
</protein>
<proteinExistence type="predicted"/>
<comment type="caution">
    <text evidence="1">The sequence shown here is derived from an EMBL/GenBank/DDBJ whole genome shotgun (WGS) entry which is preliminary data.</text>
</comment>
<evidence type="ECO:0000313" key="1">
    <source>
        <dbReference type="EMBL" id="KRY22305.1"/>
    </source>
</evidence>
<keyword evidence="2" id="KW-1185">Reference proteome</keyword>
<reference evidence="1 2" key="1">
    <citation type="submission" date="2015-01" db="EMBL/GenBank/DDBJ databases">
        <title>Evolution of Trichinella species and genotypes.</title>
        <authorList>
            <person name="Korhonen P.K."/>
            <person name="Edoardo P."/>
            <person name="Giuseppe L.R."/>
            <person name="Gasser R.B."/>
        </authorList>
    </citation>
    <scope>NUCLEOTIDE SEQUENCE [LARGE SCALE GENOMIC DNA]</scope>
    <source>
        <strain evidence="1">ISS2496</strain>
    </source>
</reference>
<dbReference type="Proteomes" id="UP000054783">
    <property type="component" value="Unassembled WGS sequence"/>
</dbReference>
<dbReference type="EMBL" id="JYDQ01000010">
    <property type="protein sequence ID" value="KRY22305.1"/>
    <property type="molecule type" value="Genomic_DNA"/>
</dbReference>
<evidence type="ECO:0000313" key="2">
    <source>
        <dbReference type="Proteomes" id="UP000054783"/>
    </source>
</evidence>
<organism evidence="1 2">
    <name type="scientific">Trichinella patagoniensis</name>
    <dbReference type="NCBI Taxonomy" id="990121"/>
    <lineage>
        <taxon>Eukaryota</taxon>
        <taxon>Metazoa</taxon>
        <taxon>Ecdysozoa</taxon>
        <taxon>Nematoda</taxon>
        <taxon>Enoplea</taxon>
        <taxon>Dorylaimia</taxon>
        <taxon>Trichinellida</taxon>
        <taxon>Trichinellidae</taxon>
        <taxon>Trichinella</taxon>
    </lineage>
</organism>
<sequence length="102" mass="12057">MFMRYGFINFSNGIINVYTRRRKFILITIVPDFYLNNIYICELSKIITSESYFRWGRPRLYIKGMPLHTLIGSCILLDIVKTLFKKVIDAISKDDQVDSPFH</sequence>
<gene>
    <name evidence="1" type="ORF">T12_3504</name>
</gene>
<dbReference type="AlphaFoldDB" id="A0A0V1AC11"/>
<accession>A0A0V1AC11</accession>
<name>A0A0V1AC11_9BILA</name>